<accession>A0A7J6VJE2</accession>
<proteinExistence type="predicted"/>
<dbReference type="OrthoDB" id="1589161at2759"/>
<sequence>MAQLGHLEKNRSLESLLDMDKSVVSNQQNLLANSSSKMLQGQGLEFENLSYSVMKKQKKDGVWFTKEAFLLHDISGQAKRGEIMAIMGDQVEQESQHFLML</sequence>
<name>A0A7J6VJE2_THATH</name>
<gene>
    <name evidence="1" type="ORF">FRX31_025539</name>
</gene>
<protein>
    <submittedName>
        <fullName evidence="1">Abc transporter g family member 17-like</fullName>
    </submittedName>
</protein>
<organism evidence="1 2">
    <name type="scientific">Thalictrum thalictroides</name>
    <name type="common">Rue-anemone</name>
    <name type="synonym">Anemone thalictroides</name>
    <dbReference type="NCBI Taxonomy" id="46969"/>
    <lineage>
        <taxon>Eukaryota</taxon>
        <taxon>Viridiplantae</taxon>
        <taxon>Streptophyta</taxon>
        <taxon>Embryophyta</taxon>
        <taxon>Tracheophyta</taxon>
        <taxon>Spermatophyta</taxon>
        <taxon>Magnoliopsida</taxon>
        <taxon>Ranunculales</taxon>
        <taxon>Ranunculaceae</taxon>
        <taxon>Thalictroideae</taxon>
        <taxon>Thalictrum</taxon>
    </lineage>
</organism>
<dbReference type="Proteomes" id="UP000554482">
    <property type="component" value="Unassembled WGS sequence"/>
</dbReference>
<keyword evidence="2" id="KW-1185">Reference proteome</keyword>
<evidence type="ECO:0000313" key="1">
    <source>
        <dbReference type="EMBL" id="KAF5184871.1"/>
    </source>
</evidence>
<comment type="caution">
    <text evidence="1">The sequence shown here is derived from an EMBL/GenBank/DDBJ whole genome shotgun (WGS) entry which is preliminary data.</text>
</comment>
<dbReference type="AlphaFoldDB" id="A0A7J6VJE2"/>
<dbReference type="EMBL" id="JABWDY010031474">
    <property type="protein sequence ID" value="KAF5184871.1"/>
    <property type="molecule type" value="Genomic_DNA"/>
</dbReference>
<reference evidence="1 2" key="1">
    <citation type="submission" date="2020-06" db="EMBL/GenBank/DDBJ databases">
        <title>Transcriptomic and genomic resources for Thalictrum thalictroides and T. hernandezii: Facilitating candidate gene discovery in an emerging model plant lineage.</title>
        <authorList>
            <person name="Arias T."/>
            <person name="Riano-Pachon D.M."/>
            <person name="Di Stilio V.S."/>
        </authorList>
    </citation>
    <scope>NUCLEOTIDE SEQUENCE [LARGE SCALE GENOMIC DNA]</scope>
    <source>
        <strain evidence="2">cv. WT478/WT964</strain>
        <tissue evidence="1">Leaves</tissue>
    </source>
</reference>
<evidence type="ECO:0000313" key="2">
    <source>
        <dbReference type="Proteomes" id="UP000554482"/>
    </source>
</evidence>